<keyword evidence="1" id="KW-0472">Membrane</keyword>
<name>A0AAE1NBM8_9EUCA</name>
<accession>A0AAE1NBM8</accession>
<feature type="transmembrane region" description="Helical" evidence="1">
    <location>
        <begin position="107"/>
        <end position="130"/>
    </location>
</feature>
<keyword evidence="4" id="KW-1185">Reference proteome</keyword>
<gene>
    <name evidence="3" type="ORF">Pmani_040060</name>
</gene>
<sequence length="218" mass="21944">MSRVPSVLTVTLFLLIVSTMADPSVQPNKVKGTSKTDSGSEKRACATCGATNTHGTSGYGTHGADLTYTGIDLGTGAAGLSGLAGLGGLGGLLGIKGGLISGAGTGLVSMSILAVNIAILVLVAIILAHVKSYGYYGDTGSGSGTGADYIHLGGAPSFAAGPSTYQGYDSGSSGYHKRSTEEARGLASPSVLSFFTRMVTDAIVKYADIDQHNNDDEE</sequence>
<keyword evidence="1" id="KW-0812">Transmembrane</keyword>
<evidence type="ECO:0000313" key="3">
    <source>
        <dbReference type="EMBL" id="KAK4286853.1"/>
    </source>
</evidence>
<feature type="transmembrane region" description="Helical" evidence="1">
    <location>
        <begin position="76"/>
        <end position="95"/>
    </location>
</feature>
<keyword evidence="2" id="KW-0732">Signal</keyword>
<proteinExistence type="predicted"/>
<reference evidence="3" key="1">
    <citation type="submission" date="2023-11" db="EMBL/GenBank/DDBJ databases">
        <title>Genome assemblies of two species of porcelain crab, Petrolisthes cinctipes and Petrolisthes manimaculis (Anomura: Porcellanidae).</title>
        <authorList>
            <person name="Angst P."/>
        </authorList>
    </citation>
    <scope>NUCLEOTIDE SEQUENCE</scope>
    <source>
        <strain evidence="3">PB745_02</strain>
        <tissue evidence="3">Gill</tissue>
    </source>
</reference>
<evidence type="ECO:0000256" key="2">
    <source>
        <dbReference type="SAM" id="SignalP"/>
    </source>
</evidence>
<dbReference type="Proteomes" id="UP001292094">
    <property type="component" value="Unassembled WGS sequence"/>
</dbReference>
<feature type="chain" id="PRO_5042261704" evidence="2">
    <location>
        <begin position="22"/>
        <end position="218"/>
    </location>
</feature>
<feature type="signal peptide" evidence="2">
    <location>
        <begin position="1"/>
        <end position="21"/>
    </location>
</feature>
<evidence type="ECO:0000313" key="4">
    <source>
        <dbReference type="Proteomes" id="UP001292094"/>
    </source>
</evidence>
<comment type="caution">
    <text evidence="3">The sequence shown here is derived from an EMBL/GenBank/DDBJ whole genome shotgun (WGS) entry which is preliminary data.</text>
</comment>
<dbReference type="EMBL" id="JAWZYT010007277">
    <property type="protein sequence ID" value="KAK4286853.1"/>
    <property type="molecule type" value="Genomic_DNA"/>
</dbReference>
<organism evidence="3 4">
    <name type="scientific">Petrolisthes manimaculis</name>
    <dbReference type="NCBI Taxonomy" id="1843537"/>
    <lineage>
        <taxon>Eukaryota</taxon>
        <taxon>Metazoa</taxon>
        <taxon>Ecdysozoa</taxon>
        <taxon>Arthropoda</taxon>
        <taxon>Crustacea</taxon>
        <taxon>Multicrustacea</taxon>
        <taxon>Malacostraca</taxon>
        <taxon>Eumalacostraca</taxon>
        <taxon>Eucarida</taxon>
        <taxon>Decapoda</taxon>
        <taxon>Pleocyemata</taxon>
        <taxon>Anomura</taxon>
        <taxon>Galatheoidea</taxon>
        <taxon>Porcellanidae</taxon>
        <taxon>Petrolisthes</taxon>
    </lineage>
</organism>
<evidence type="ECO:0000256" key="1">
    <source>
        <dbReference type="SAM" id="Phobius"/>
    </source>
</evidence>
<keyword evidence="1" id="KW-1133">Transmembrane helix</keyword>
<dbReference type="AlphaFoldDB" id="A0AAE1NBM8"/>
<protein>
    <submittedName>
        <fullName evidence="3">Uncharacterized protein</fullName>
    </submittedName>
</protein>